<accession>A0A3M2HUR5</accession>
<protein>
    <submittedName>
        <fullName evidence="3">Toxic anion resistance protein</fullName>
    </submittedName>
</protein>
<reference evidence="3 4" key="1">
    <citation type="submission" date="2018-10" db="EMBL/GenBank/DDBJ databases">
        <title>Proposal of Lysobacter pythonis sp. nov. isolated from royal pythons (Python regius).</title>
        <authorList>
            <person name="Hans-Juergen B."/>
            <person name="Huptas C."/>
            <person name="Sandra B."/>
            <person name="Igor L."/>
            <person name="Joachim S."/>
            <person name="Siegfried S."/>
            <person name="Mareike W."/>
            <person name="Peter K."/>
        </authorList>
    </citation>
    <scope>NUCLEOTIDE SEQUENCE [LARGE SCALE GENOMIC DNA]</scope>
    <source>
        <strain evidence="3 4">4284/11</strain>
    </source>
</reference>
<comment type="similarity">
    <text evidence="1 2">Belongs to the TelA family.</text>
</comment>
<proteinExistence type="inferred from homology"/>
<dbReference type="EMBL" id="RFLY01000010">
    <property type="protein sequence ID" value="RMH91149.1"/>
    <property type="molecule type" value="Genomic_DNA"/>
</dbReference>
<dbReference type="InterPro" id="IPR008863">
    <property type="entry name" value="Toxic_anion-R_TelA"/>
</dbReference>
<comment type="caution">
    <text evidence="3">The sequence shown here is derived from an EMBL/GenBank/DDBJ whole genome shotgun (WGS) entry which is preliminary data.</text>
</comment>
<evidence type="ECO:0000256" key="2">
    <source>
        <dbReference type="PIRNR" id="PIRNR026508"/>
    </source>
</evidence>
<dbReference type="Pfam" id="PF05816">
    <property type="entry name" value="TelA"/>
    <property type="match status" value="1"/>
</dbReference>
<dbReference type="RefSeq" id="WP_122101706.1">
    <property type="nucleotide sequence ID" value="NZ_RFLY01000010.1"/>
</dbReference>
<dbReference type="AlphaFoldDB" id="A0A3M2HUR5"/>
<dbReference type="Proteomes" id="UP000275012">
    <property type="component" value="Unassembled WGS sequence"/>
</dbReference>
<dbReference type="PIRSF" id="PIRSF026508">
    <property type="entry name" value="TelA"/>
    <property type="match status" value="1"/>
</dbReference>
<dbReference type="PANTHER" id="PTHR38432:SF1">
    <property type="entry name" value="TELA-LIKE PROTEIN SAOUHSC_01408"/>
    <property type="match status" value="1"/>
</dbReference>
<evidence type="ECO:0000313" key="4">
    <source>
        <dbReference type="Proteomes" id="UP000275012"/>
    </source>
</evidence>
<evidence type="ECO:0000256" key="1">
    <source>
        <dbReference type="ARBA" id="ARBA00005541"/>
    </source>
</evidence>
<sequence length="361" mass="40746">MNQGQDLATLPDHKSLKQLGLTEADLPRIAEAAKPLADIRPANLHRYGGEAATRTTGFSTRLLDKVRNTDLDASGDKLGEVVKIARGLNLDAFANRSKLPIIGPLIDKLKASRDDLIQKYSTTNAQIDQLMREVGQTQARQSERVREYEQMHEIVREEHRELGIHVAAGRQRLTELHAELSALDGQDDPESRMRRGELDTALRVLDKRVSDLHLLQHATEQTLPMIRLIQANALQLIEKFGAVRDITLPMWRNQFAIQLSLADQKNAVRLADAIDEASNELMRRNAELMHQTSVDTARANQRGVLDIETLRMVNDKLIQTVEEVRQIHREGMAQRRQASEEIDRMREDVQKRLAATAADPA</sequence>
<name>A0A3M2HUR5_9GAMM</name>
<keyword evidence="4" id="KW-1185">Reference proteome</keyword>
<organism evidence="3 4">
    <name type="scientific">Solilutibacter pythonis</name>
    <dbReference type="NCBI Taxonomy" id="2483112"/>
    <lineage>
        <taxon>Bacteria</taxon>
        <taxon>Pseudomonadati</taxon>
        <taxon>Pseudomonadota</taxon>
        <taxon>Gammaproteobacteria</taxon>
        <taxon>Lysobacterales</taxon>
        <taxon>Lysobacteraceae</taxon>
        <taxon>Solilutibacter</taxon>
    </lineage>
</organism>
<gene>
    <name evidence="3" type="ORF">EBB59_08380</name>
</gene>
<dbReference type="OrthoDB" id="9768858at2"/>
<dbReference type="PANTHER" id="PTHR38432">
    <property type="entry name" value="TELA-LIKE PROTEIN SAOUHSC_01408"/>
    <property type="match status" value="1"/>
</dbReference>
<evidence type="ECO:0000313" key="3">
    <source>
        <dbReference type="EMBL" id="RMH91149.1"/>
    </source>
</evidence>